<dbReference type="SMART" id="SM00091">
    <property type="entry name" value="PAS"/>
    <property type="match status" value="2"/>
</dbReference>
<evidence type="ECO:0000313" key="24">
    <source>
        <dbReference type="EMBL" id="ORC37175.1"/>
    </source>
</evidence>
<dbReference type="InterPro" id="IPR036890">
    <property type="entry name" value="HATPase_C_sf"/>
</dbReference>
<evidence type="ECO:0000259" key="20">
    <source>
        <dbReference type="PROSITE" id="PS50109"/>
    </source>
</evidence>
<evidence type="ECO:0000256" key="17">
    <source>
        <dbReference type="ARBA" id="ARBA00024827"/>
    </source>
</evidence>
<evidence type="ECO:0000259" key="21">
    <source>
        <dbReference type="PROSITE" id="PS50110"/>
    </source>
</evidence>
<dbReference type="InterPro" id="IPR004358">
    <property type="entry name" value="Sig_transdc_His_kin-like_C"/>
</dbReference>
<evidence type="ECO:0000256" key="1">
    <source>
        <dbReference type="ARBA" id="ARBA00000085"/>
    </source>
</evidence>
<evidence type="ECO:0000259" key="22">
    <source>
        <dbReference type="PROSITE" id="PS50112"/>
    </source>
</evidence>
<dbReference type="GO" id="GO:0000155">
    <property type="term" value="F:phosphorelay sensor kinase activity"/>
    <property type="evidence" value="ECO:0007669"/>
    <property type="project" value="InterPro"/>
</dbReference>
<keyword evidence="14" id="KW-0408">Iron</keyword>
<evidence type="ECO:0000256" key="7">
    <source>
        <dbReference type="ARBA" id="ARBA00022490"/>
    </source>
</evidence>
<feature type="modified residue" description="4-aspartylphosphate" evidence="19">
    <location>
        <position position="68"/>
    </location>
</feature>
<evidence type="ECO:0000256" key="14">
    <source>
        <dbReference type="ARBA" id="ARBA00023004"/>
    </source>
</evidence>
<comment type="subcellular location">
    <subcellularLocation>
        <location evidence="3">Cytoplasm</location>
    </subcellularLocation>
</comment>
<feature type="domain" description="PAS" evidence="22">
    <location>
        <begin position="145"/>
        <end position="191"/>
    </location>
</feature>
<dbReference type="Gene3D" id="1.20.5.1930">
    <property type="match status" value="1"/>
</dbReference>
<dbReference type="CDD" id="cd16917">
    <property type="entry name" value="HATPase_UhpB-NarQ-NarX-like"/>
    <property type="match status" value="1"/>
</dbReference>
<keyword evidence="16" id="KW-0411">Iron-sulfur</keyword>
<keyword evidence="9" id="KW-0808">Transferase</keyword>
<evidence type="ECO:0000256" key="13">
    <source>
        <dbReference type="ARBA" id="ARBA00022840"/>
    </source>
</evidence>
<dbReference type="GO" id="GO:0046872">
    <property type="term" value="F:metal ion binding"/>
    <property type="evidence" value="ECO:0007669"/>
    <property type="project" value="UniProtKB-KW"/>
</dbReference>
<accession>A0A1Y1S270</accession>
<dbReference type="SUPFAM" id="SSF55874">
    <property type="entry name" value="ATPase domain of HSP90 chaperone/DNA topoisomerase II/histidine kinase"/>
    <property type="match status" value="1"/>
</dbReference>
<dbReference type="SMART" id="SM00086">
    <property type="entry name" value="PAC"/>
    <property type="match status" value="2"/>
</dbReference>
<name>A0A1Y1S270_9SPIO</name>
<dbReference type="SMART" id="SM00448">
    <property type="entry name" value="REC"/>
    <property type="match status" value="1"/>
</dbReference>
<dbReference type="AlphaFoldDB" id="A0A1Y1S270"/>
<proteinExistence type="predicted"/>
<evidence type="ECO:0000256" key="12">
    <source>
        <dbReference type="ARBA" id="ARBA00022777"/>
    </source>
</evidence>
<dbReference type="InterPro" id="IPR050482">
    <property type="entry name" value="Sensor_HK_TwoCompSys"/>
</dbReference>
<sequence>MQEHHDNIEIQPRTDPPRILVVEDEAILAIDICNILDSLGYIVLDTQDNGPEVLSFLNEVKPDLILMDIHLKGELDGIQVAEIIQQTHRIPVIYISAYSDVDTLSRAKNTRPYGYIIKSFDQNDLFFSIEMALDRHDMEKKILESERLLSTTFSGISDGVISCDKEGKIQLINIAACRMLDLKQDDYVGRSTRDLPVRIENTFEENPPDPLDFSSYENTGEVSGRYFFVLEQSRFHVFCTVSVLKNEHEKISGYIVILRNIEEEYQVQEMQSRLASIVETSEDAIIGSTPEGTIISWNRGARILFGYDQSEVRGKNLSILVPDFYPNEIPEMLDRIRNGELIDHYETLRARKDGGIIDMSVKISPIRDSRGNLIAVSLIARDMSKRKQLEKEILEIEDRERSRIGQDLHDSLGQQLTGILLRVKALEGKLLKEKDSTCVEDARDIQQIVRNTVEQTREMAKGLIPVTLQTNGLVEALQELSLYCQSMYGVATSFEGHRDPVDLQPIAEVQLYHICQEALTNAIKHAGGTSIIVSLEQDTTEIVLTIRDNGNGISEESTSGLGLRIMQYRANMVGGHLSIIGNEGWGTAVICRVPITQ</sequence>
<keyword evidence="7" id="KW-0963">Cytoplasm</keyword>
<dbReference type="STRING" id="1963862.B4O97_03010"/>
<dbReference type="Pfam" id="PF02518">
    <property type="entry name" value="HATPase_c"/>
    <property type="match status" value="1"/>
</dbReference>
<dbReference type="SMART" id="SM00387">
    <property type="entry name" value="HATPase_c"/>
    <property type="match status" value="1"/>
</dbReference>
<feature type="domain" description="Histidine kinase" evidence="20">
    <location>
        <begin position="407"/>
        <end position="597"/>
    </location>
</feature>
<dbReference type="NCBIfam" id="TIGR00229">
    <property type="entry name" value="sensory_box"/>
    <property type="match status" value="2"/>
</dbReference>
<gene>
    <name evidence="24" type="ORF">B4O97_03010</name>
</gene>
<dbReference type="CDD" id="cd00130">
    <property type="entry name" value="PAS"/>
    <property type="match status" value="2"/>
</dbReference>
<dbReference type="Pfam" id="PF00989">
    <property type="entry name" value="PAS"/>
    <property type="match status" value="1"/>
</dbReference>
<comment type="caution">
    <text evidence="24">The sequence shown here is derived from an EMBL/GenBank/DDBJ whole genome shotgun (WGS) entry which is preliminary data.</text>
</comment>
<keyword evidence="13" id="KW-0067">ATP-binding</keyword>
<dbReference type="CDD" id="cd17534">
    <property type="entry name" value="REC_DC-like"/>
    <property type="match status" value="1"/>
</dbReference>
<dbReference type="PRINTS" id="PR00344">
    <property type="entry name" value="BCTRLSENSOR"/>
</dbReference>
<evidence type="ECO:0000256" key="11">
    <source>
        <dbReference type="ARBA" id="ARBA00022741"/>
    </source>
</evidence>
<dbReference type="GO" id="GO:0046983">
    <property type="term" value="F:protein dimerization activity"/>
    <property type="evidence" value="ECO:0007669"/>
    <property type="project" value="InterPro"/>
</dbReference>
<keyword evidence="15" id="KW-0902">Two-component regulatory system</keyword>
<evidence type="ECO:0000256" key="16">
    <source>
        <dbReference type="ARBA" id="ARBA00023014"/>
    </source>
</evidence>
<evidence type="ECO:0000259" key="23">
    <source>
        <dbReference type="PROSITE" id="PS50113"/>
    </source>
</evidence>
<dbReference type="InterPro" id="IPR011712">
    <property type="entry name" value="Sig_transdc_His_kin_sub3_dim/P"/>
</dbReference>
<comment type="cofactor">
    <cofactor evidence="2">
        <name>[4Fe-4S] cluster</name>
        <dbReference type="ChEBI" id="CHEBI:49883"/>
    </cofactor>
</comment>
<evidence type="ECO:0000256" key="6">
    <source>
        <dbReference type="ARBA" id="ARBA00022485"/>
    </source>
</evidence>
<dbReference type="SUPFAM" id="SSF55785">
    <property type="entry name" value="PYP-like sensor domain (PAS domain)"/>
    <property type="match status" value="2"/>
</dbReference>
<dbReference type="PROSITE" id="PS50112">
    <property type="entry name" value="PAS"/>
    <property type="match status" value="2"/>
</dbReference>
<keyword evidence="10" id="KW-0479">Metal-binding</keyword>
<dbReference type="EMBL" id="MWQY01000003">
    <property type="protein sequence ID" value="ORC37175.1"/>
    <property type="molecule type" value="Genomic_DNA"/>
</dbReference>
<keyword evidence="8 19" id="KW-0597">Phosphoprotein</keyword>
<dbReference type="InterPro" id="IPR001789">
    <property type="entry name" value="Sig_transdc_resp-reg_receiver"/>
</dbReference>
<comment type="catalytic activity">
    <reaction evidence="1">
        <text>ATP + protein L-histidine = ADP + protein N-phospho-L-histidine.</text>
        <dbReference type="EC" id="2.7.13.3"/>
    </reaction>
</comment>
<feature type="domain" description="Response regulatory" evidence="21">
    <location>
        <begin position="18"/>
        <end position="133"/>
    </location>
</feature>
<dbReference type="Pfam" id="PF07730">
    <property type="entry name" value="HisKA_3"/>
    <property type="match status" value="1"/>
</dbReference>
<dbReference type="InterPro" id="IPR003594">
    <property type="entry name" value="HATPase_dom"/>
</dbReference>
<keyword evidence="6" id="KW-0004">4Fe-4S</keyword>
<dbReference type="GO" id="GO:0051539">
    <property type="term" value="F:4 iron, 4 sulfur cluster binding"/>
    <property type="evidence" value="ECO:0007669"/>
    <property type="project" value="UniProtKB-KW"/>
</dbReference>
<dbReference type="Pfam" id="PF13426">
    <property type="entry name" value="PAS_9"/>
    <property type="match status" value="1"/>
</dbReference>
<organism evidence="24 25">
    <name type="scientific">Marispirochaeta aestuarii</name>
    <dbReference type="NCBI Taxonomy" id="1963862"/>
    <lineage>
        <taxon>Bacteria</taxon>
        <taxon>Pseudomonadati</taxon>
        <taxon>Spirochaetota</taxon>
        <taxon>Spirochaetia</taxon>
        <taxon>Spirochaetales</taxon>
        <taxon>Spirochaetaceae</taxon>
        <taxon>Marispirochaeta</taxon>
    </lineage>
</organism>
<feature type="domain" description="PAC" evidence="23">
    <location>
        <begin position="343"/>
        <end position="395"/>
    </location>
</feature>
<dbReference type="OrthoDB" id="199946at2"/>
<feature type="domain" description="PAS" evidence="22">
    <location>
        <begin position="270"/>
        <end position="338"/>
    </location>
</feature>
<keyword evidence="25" id="KW-1185">Reference proteome</keyword>
<dbReference type="GO" id="GO:0006355">
    <property type="term" value="P:regulation of DNA-templated transcription"/>
    <property type="evidence" value="ECO:0007669"/>
    <property type="project" value="InterPro"/>
</dbReference>
<keyword evidence="12" id="KW-0418">Kinase</keyword>
<keyword evidence="11" id="KW-0547">Nucleotide-binding</keyword>
<evidence type="ECO:0000256" key="15">
    <source>
        <dbReference type="ARBA" id="ARBA00023012"/>
    </source>
</evidence>
<dbReference type="SUPFAM" id="SSF52172">
    <property type="entry name" value="CheY-like"/>
    <property type="match status" value="1"/>
</dbReference>
<evidence type="ECO:0000256" key="5">
    <source>
        <dbReference type="ARBA" id="ARBA00017322"/>
    </source>
</evidence>
<dbReference type="InterPro" id="IPR001610">
    <property type="entry name" value="PAC"/>
</dbReference>
<dbReference type="Pfam" id="PF00072">
    <property type="entry name" value="Response_reg"/>
    <property type="match status" value="1"/>
</dbReference>
<dbReference type="InterPro" id="IPR035965">
    <property type="entry name" value="PAS-like_dom_sf"/>
</dbReference>
<dbReference type="Gene3D" id="3.30.565.10">
    <property type="entry name" value="Histidine kinase-like ATPase, C-terminal domain"/>
    <property type="match status" value="1"/>
</dbReference>
<dbReference type="GO" id="GO:0016020">
    <property type="term" value="C:membrane"/>
    <property type="evidence" value="ECO:0007669"/>
    <property type="project" value="InterPro"/>
</dbReference>
<protein>
    <recommendedName>
        <fullName evidence="5">Oxygen sensor histidine kinase NreB</fullName>
        <ecNumber evidence="4">2.7.13.3</ecNumber>
    </recommendedName>
    <alternativeName>
        <fullName evidence="18">Nitrogen regulation protein B</fullName>
    </alternativeName>
</protein>
<dbReference type="PROSITE" id="PS50110">
    <property type="entry name" value="RESPONSE_REGULATORY"/>
    <property type="match status" value="1"/>
</dbReference>
<dbReference type="PROSITE" id="PS50109">
    <property type="entry name" value="HIS_KIN"/>
    <property type="match status" value="1"/>
</dbReference>
<dbReference type="GO" id="GO:0005737">
    <property type="term" value="C:cytoplasm"/>
    <property type="evidence" value="ECO:0007669"/>
    <property type="project" value="UniProtKB-SubCell"/>
</dbReference>
<dbReference type="InterPro" id="IPR005467">
    <property type="entry name" value="His_kinase_dom"/>
</dbReference>
<dbReference type="Gene3D" id="3.40.50.2300">
    <property type="match status" value="1"/>
</dbReference>
<evidence type="ECO:0000256" key="4">
    <source>
        <dbReference type="ARBA" id="ARBA00012438"/>
    </source>
</evidence>
<dbReference type="Proteomes" id="UP000192343">
    <property type="component" value="Unassembled WGS sequence"/>
</dbReference>
<evidence type="ECO:0000256" key="9">
    <source>
        <dbReference type="ARBA" id="ARBA00022679"/>
    </source>
</evidence>
<dbReference type="PANTHER" id="PTHR24421:SF10">
    <property type="entry name" value="NITRATE_NITRITE SENSOR PROTEIN NARQ"/>
    <property type="match status" value="1"/>
</dbReference>
<dbReference type="GO" id="GO:0005524">
    <property type="term" value="F:ATP binding"/>
    <property type="evidence" value="ECO:0007669"/>
    <property type="project" value="UniProtKB-KW"/>
</dbReference>
<dbReference type="InterPro" id="IPR000700">
    <property type="entry name" value="PAS-assoc_C"/>
</dbReference>
<comment type="function">
    <text evidence="17">Member of the two-component regulatory system NreB/NreC involved in the control of dissimilatory nitrate/nitrite reduction in response to oxygen. NreB functions as a direct oxygen sensor histidine kinase which is autophosphorylated, in the absence of oxygen, probably at the conserved histidine residue, and transfers its phosphate group probably to a conserved aspartate residue of NreC. NreB/NreC activates the expression of the nitrate (narGHJI) and nitrite (nir) reductase operons, as well as the putative nitrate transporter gene narT.</text>
</comment>
<reference evidence="24 25" key="1">
    <citation type="submission" date="2017-03" db="EMBL/GenBank/DDBJ databases">
        <title>Draft Genome sequence of Marispirochaeta sp. strain JC444.</title>
        <authorList>
            <person name="Shivani Y."/>
            <person name="Subhash Y."/>
            <person name="Sasikala C."/>
            <person name="Ramana C."/>
        </authorList>
    </citation>
    <scope>NUCLEOTIDE SEQUENCE [LARGE SCALE GENOMIC DNA]</scope>
    <source>
        <strain evidence="24 25">JC444</strain>
    </source>
</reference>
<dbReference type="PROSITE" id="PS50113">
    <property type="entry name" value="PAC"/>
    <property type="match status" value="1"/>
</dbReference>
<evidence type="ECO:0000256" key="8">
    <source>
        <dbReference type="ARBA" id="ARBA00022553"/>
    </source>
</evidence>
<evidence type="ECO:0000256" key="19">
    <source>
        <dbReference type="PROSITE-ProRule" id="PRU00169"/>
    </source>
</evidence>
<dbReference type="InterPro" id="IPR011006">
    <property type="entry name" value="CheY-like_superfamily"/>
</dbReference>
<evidence type="ECO:0000313" key="25">
    <source>
        <dbReference type="Proteomes" id="UP000192343"/>
    </source>
</evidence>
<evidence type="ECO:0000256" key="2">
    <source>
        <dbReference type="ARBA" id="ARBA00001966"/>
    </source>
</evidence>
<evidence type="ECO:0000256" key="18">
    <source>
        <dbReference type="ARBA" id="ARBA00030800"/>
    </source>
</evidence>
<dbReference type="InterPro" id="IPR013767">
    <property type="entry name" value="PAS_fold"/>
</dbReference>
<dbReference type="PANTHER" id="PTHR24421">
    <property type="entry name" value="NITRATE/NITRITE SENSOR PROTEIN NARX-RELATED"/>
    <property type="match status" value="1"/>
</dbReference>
<evidence type="ECO:0000256" key="10">
    <source>
        <dbReference type="ARBA" id="ARBA00022723"/>
    </source>
</evidence>
<dbReference type="Gene3D" id="3.30.450.20">
    <property type="entry name" value="PAS domain"/>
    <property type="match status" value="2"/>
</dbReference>
<dbReference type="RefSeq" id="WP_083048205.1">
    <property type="nucleotide sequence ID" value="NZ_MWQY01000003.1"/>
</dbReference>
<dbReference type="EC" id="2.7.13.3" evidence="4"/>
<dbReference type="InterPro" id="IPR000014">
    <property type="entry name" value="PAS"/>
</dbReference>
<evidence type="ECO:0000256" key="3">
    <source>
        <dbReference type="ARBA" id="ARBA00004496"/>
    </source>
</evidence>